<organism evidence="5 6">
    <name type="scientific">Candidatus Avibacteroides avistercoris</name>
    <dbReference type="NCBI Taxonomy" id="2840690"/>
    <lineage>
        <taxon>Bacteria</taxon>
        <taxon>Pseudomonadati</taxon>
        <taxon>Bacteroidota</taxon>
        <taxon>Bacteroidia</taxon>
        <taxon>Bacteroidales</taxon>
        <taxon>Bacteroidaceae</taxon>
        <taxon>Bacteroidaceae incertae sedis</taxon>
        <taxon>Candidatus Avibacteroides</taxon>
    </lineage>
</organism>
<dbReference type="InterPro" id="IPR027417">
    <property type="entry name" value="P-loop_NTPase"/>
</dbReference>
<dbReference type="GO" id="GO:0003677">
    <property type="term" value="F:DNA binding"/>
    <property type="evidence" value="ECO:0007669"/>
    <property type="project" value="InterPro"/>
</dbReference>
<dbReference type="AlphaFoldDB" id="A0A9D2ZUD0"/>
<dbReference type="EMBL" id="DWUP01000020">
    <property type="protein sequence ID" value="HJD52314.1"/>
    <property type="molecule type" value="Genomic_DNA"/>
</dbReference>
<keyword evidence="1 3" id="KW-0547">Nucleotide-binding</keyword>
<dbReference type="InterPro" id="IPR002543">
    <property type="entry name" value="FtsK_dom"/>
</dbReference>
<proteinExistence type="predicted"/>
<dbReference type="InterPro" id="IPR050206">
    <property type="entry name" value="FtsK/SpoIIIE/SftA"/>
</dbReference>
<gene>
    <name evidence="5" type="ORF">IAA93_01095</name>
</gene>
<reference evidence="5" key="2">
    <citation type="submission" date="2021-04" db="EMBL/GenBank/DDBJ databases">
        <authorList>
            <person name="Gilroy R."/>
        </authorList>
    </citation>
    <scope>NUCLEOTIDE SEQUENCE</scope>
    <source>
        <strain evidence="5">MalCec1-1739</strain>
    </source>
</reference>
<dbReference type="Gene3D" id="3.40.50.300">
    <property type="entry name" value="P-loop containing nucleotide triphosphate hydrolases"/>
    <property type="match status" value="1"/>
</dbReference>
<evidence type="ECO:0000256" key="2">
    <source>
        <dbReference type="ARBA" id="ARBA00022840"/>
    </source>
</evidence>
<evidence type="ECO:0000313" key="5">
    <source>
        <dbReference type="EMBL" id="HJD52314.1"/>
    </source>
</evidence>
<dbReference type="SUPFAM" id="SSF52540">
    <property type="entry name" value="P-loop containing nucleoside triphosphate hydrolases"/>
    <property type="match status" value="1"/>
</dbReference>
<dbReference type="Pfam" id="PF09397">
    <property type="entry name" value="FtsK_gamma"/>
    <property type="match status" value="1"/>
</dbReference>
<dbReference type="Gene3D" id="1.10.10.10">
    <property type="entry name" value="Winged helix-like DNA-binding domain superfamily/Winged helix DNA-binding domain"/>
    <property type="match status" value="1"/>
</dbReference>
<dbReference type="GO" id="GO:0005524">
    <property type="term" value="F:ATP binding"/>
    <property type="evidence" value="ECO:0007669"/>
    <property type="project" value="UniProtKB-UniRule"/>
</dbReference>
<dbReference type="PANTHER" id="PTHR22683">
    <property type="entry name" value="SPORULATION PROTEIN RELATED"/>
    <property type="match status" value="1"/>
</dbReference>
<feature type="binding site" evidence="3">
    <location>
        <begin position="200"/>
        <end position="207"/>
    </location>
    <ligand>
        <name>ATP</name>
        <dbReference type="ChEBI" id="CHEBI:30616"/>
    </ligand>
</feature>
<name>A0A9D2ZUD0_9BACT</name>
<sequence>MATADDETVGKTDGYRLPPAGLFWQCGDEGVKPLDEESMDGVKKAIITATEGTNAKVVELKFGMVSSTMKDHRAIKILRINARPGCSYDEWRITLQPRTRGKRITREDLETIIYGVFHTLKCNGFASASTDRQDCPTRRHVCLVLQINRADRTYLSIRRAFESEAWQTAGGVLPFVVGEGLDGQFVMADLAAMSHLLVGGATGQGKSVFMHGIIASLLCRQRPEDIKLLLVDIKGVEFASYSRLGKAFLAQMPDGGDAVINDAGKAVVALGSLYAEMKLRRELMRRTRAGNLASYNAAFASGRLDAAGGHCHLPRLVMVVDEYRDIIRQYGRSFETMVCVLAGRGHEVGIHLIIATRLVTQSVITGKIKDAFPARAAFRVSSQIDSRALLDYEGADVLLGKGDMIFSHDDAKERLQTPLIEVGEIDKLVEYVSRECETAGCTGAYTLPAPEDCGDGDAGTVSRVTERDPLFDEASRFAKRAKGVTVEKLQRKFALGYNRATRLLEQLRDAGIVPDDK</sequence>
<keyword evidence="2 3" id="KW-0067">ATP-binding</keyword>
<evidence type="ECO:0000256" key="1">
    <source>
        <dbReference type="ARBA" id="ARBA00022741"/>
    </source>
</evidence>
<feature type="domain" description="FtsK" evidence="4">
    <location>
        <begin position="183"/>
        <end position="387"/>
    </location>
</feature>
<comment type="caution">
    <text evidence="5">The sequence shown here is derived from an EMBL/GenBank/DDBJ whole genome shotgun (WGS) entry which is preliminary data.</text>
</comment>
<evidence type="ECO:0000259" key="4">
    <source>
        <dbReference type="PROSITE" id="PS50901"/>
    </source>
</evidence>
<dbReference type="SUPFAM" id="SSF46785">
    <property type="entry name" value="Winged helix' DNA-binding domain"/>
    <property type="match status" value="1"/>
</dbReference>
<protein>
    <recommendedName>
        <fullName evidence="4">FtsK domain-containing protein</fullName>
    </recommendedName>
</protein>
<accession>A0A9D2ZUD0</accession>
<dbReference type="PROSITE" id="PS50901">
    <property type="entry name" value="FTSK"/>
    <property type="match status" value="1"/>
</dbReference>
<dbReference type="SMART" id="SM00843">
    <property type="entry name" value="Ftsk_gamma"/>
    <property type="match status" value="1"/>
</dbReference>
<dbReference type="Pfam" id="PF01580">
    <property type="entry name" value="FtsK_SpoIIIE"/>
    <property type="match status" value="1"/>
</dbReference>
<dbReference type="InterPro" id="IPR018541">
    <property type="entry name" value="Ftsk_gamma"/>
</dbReference>
<dbReference type="InterPro" id="IPR036390">
    <property type="entry name" value="WH_DNA-bd_sf"/>
</dbReference>
<dbReference type="PANTHER" id="PTHR22683:SF41">
    <property type="entry name" value="DNA TRANSLOCASE FTSK"/>
    <property type="match status" value="1"/>
</dbReference>
<reference evidence="5" key="1">
    <citation type="journal article" date="2021" name="PeerJ">
        <title>Extensive microbial diversity within the chicken gut microbiome revealed by metagenomics and culture.</title>
        <authorList>
            <person name="Gilroy R."/>
            <person name="Ravi A."/>
            <person name="Getino M."/>
            <person name="Pursley I."/>
            <person name="Horton D.L."/>
            <person name="Alikhan N.F."/>
            <person name="Baker D."/>
            <person name="Gharbi K."/>
            <person name="Hall N."/>
            <person name="Watson M."/>
            <person name="Adriaenssens E.M."/>
            <person name="Foster-Nyarko E."/>
            <person name="Jarju S."/>
            <person name="Secka A."/>
            <person name="Antonio M."/>
            <person name="Oren A."/>
            <person name="Chaudhuri R.R."/>
            <person name="La Ragione R."/>
            <person name="Hildebrand F."/>
            <person name="Pallen M.J."/>
        </authorList>
    </citation>
    <scope>NUCLEOTIDE SEQUENCE</scope>
    <source>
        <strain evidence="5">MalCec1-1739</strain>
    </source>
</reference>
<evidence type="ECO:0000313" key="6">
    <source>
        <dbReference type="Proteomes" id="UP000787625"/>
    </source>
</evidence>
<dbReference type="Proteomes" id="UP000787625">
    <property type="component" value="Unassembled WGS sequence"/>
</dbReference>
<evidence type="ECO:0000256" key="3">
    <source>
        <dbReference type="PROSITE-ProRule" id="PRU00289"/>
    </source>
</evidence>
<dbReference type="InterPro" id="IPR036388">
    <property type="entry name" value="WH-like_DNA-bd_sf"/>
</dbReference>